<keyword evidence="4" id="KW-1185">Reference proteome</keyword>
<evidence type="ECO:0000256" key="1">
    <source>
        <dbReference type="SAM" id="MobiDB-lite"/>
    </source>
</evidence>
<comment type="caution">
    <text evidence="3">The sequence shown here is derived from an EMBL/GenBank/DDBJ whole genome shotgun (WGS) entry which is preliminary data.</text>
</comment>
<organism evidence="3 4">
    <name type="scientific">Xanthobacter tagetidis</name>
    <dbReference type="NCBI Taxonomy" id="60216"/>
    <lineage>
        <taxon>Bacteria</taxon>
        <taxon>Pseudomonadati</taxon>
        <taxon>Pseudomonadota</taxon>
        <taxon>Alphaproteobacteria</taxon>
        <taxon>Hyphomicrobiales</taxon>
        <taxon>Xanthobacteraceae</taxon>
        <taxon>Xanthobacter</taxon>
    </lineage>
</organism>
<sequence length="100" mass="9819">MVLLGLSLVAVAAAAAPVAAACPDQPPCRGCGCKGGPGYRAPDGRCVGFKDLAKVCGEPPETRCVFENAPGTGANRACALGRPADQAPAPPPSPPGGVPR</sequence>
<reference evidence="3 4" key="1">
    <citation type="submission" date="2018-10" db="EMBL/GenBank/DDBJ databases">
        <title>Xanthobacter tagetidis genome sequencing and assembly.</title>
        <authorList>
            <person name="Maclea K.S."/>
            <person name="Goen A.E."/>
            <person name="Fatima S.A."/>
        </authorList>
    </citation>
    <scope>NUCLEOTIDE SEQUENCE [LARGE SCALE GENOMIC DNA]</scope>
    <source>
        <strain evidence="3 4">ATCC 700314</strain>
    </source>
</reference>
<dbReference type="Proteomes" id="UP000269692">
    <property type="component" value="Unassembled WGS sequence"/>
</dbReference>
<dbReference type="AlphaFoldDB" id="A0A3L7ABZ6"/>
<dbReference type="EMBL" id="RCTF01000010">
    <property type="protein sequence ID" value="RLP77737.1"/>
    <property type="molecule type" value="Genomic_DNA"/>
</dbReference>
<feature type="compositionally biased region" description="Pro residues" evidence="1">
    <location>
        <begin position="88"/>
        <end position="100"/>
    </location>
</feature>
<evidence type="ECO:0000256" key="2">
    <source>
        <dbReference type="SAM" id="SignalP"/>
    </source>
</evidence>
<gene>
    <name evidence="3" type="ORF">D9R14_13005</name>
</gene>
<proteinExistence type="predicted"/>
<protein>
    <submittedName>
        <fullName evidence="3">Uncharacterized protein</fullName>
    </submittedName>
</protein>
<feature type="signal peptide" evidence="2">
    <location>
        <begin position="1"/>
        <end position="21"/>
    </location>
</feature>
<feature type="chain" id="PRO_5018283449" evidence="2">
    <location>
        <begin position="22"/>
        <end position="100"/>
    </location>
</feature>
<dbReference type="OrthoDB" id="8139873at2"/>
<accession>A0A3L7ABZ6</accession>
<name>A0A3L7ABZ6_9HYPH</name>
<feature type="region of interest" description="Disordered" evidence="1">
    <location>
        <begin position="80"/>
        <end position="100"/>
    </location>
</feature>
<evidence type="ECO:0000313" key="4">
    <source>
        <dbReference type="Proteomes" id="UP000269692"/>
    </source>
</evidence>
<keyword evidence="2" id="KW-0732">Signal</keyword>
<evidence type="ECO:0000313" key="3">
    <source>
        <dbReference type="EMBL" id="RLP77737.1"/>
    </source>
</evidence>